<dbReference type="AlphaFoldDB" id="A0A8K0N522"/>
<evidence type="ECO:0000259" key="3">
    <source>
        <dbReference type="Pfam" id="PF18578"/>
    </source>
</evidence>
<dbReference type="Pfam" id="PF18578">
    <property type="entry name" value="Raf1_N"/>
    <property type="match status" value="1"/>
</dbReference>
<feature type="domain" description="Rubisco accumulation factor 1 helix turn helix" evidence="4">
    <location>
        <begin position="46"/>
        <end position="103"/>
    </location>
</feature>
<dbReference type="Proteomes" id="UP000797356">
    <property type="component" value="Chromosome 7"/>
</dbReference>
<comment type="caution">
    <text evidence="5">The sequence shown here is derived from an EMBL/GenBank/DDBJ whole genome shotgun (WGS) entry which is preliminary data.</text>
</comment>
<keyword evidence="6" id="KW-1185">Reference proteome</keyword>
<proteinExistence type="predicted"/>
<evidence type="ECO:0000313" key="5">
    <source>
        <dbReference type="EMBL" id="KAG1354918.1"/>
    </source>
</evidence>
<reference evidence="5" key="2">
    <citation type="submission" date="2019-07" db="EMBL/GenBank/DDBJ databases">
        <authorList>
            <person name="Yang Y."/>
            <person name="Bocs S."/>
            <person name="Baudouin L."/>
        </authorList>
    </citation>
    <scope>NUCLEOTIDE SEQUENCE</scope>
    <source>
        <tissue evidence="5">Spear leaf of Hainan Tall coconut</tissue>
    </source>
</reference>
<evidence type="ECO:0000256" key="1">
    <source>
        <dbReference type="SAM" id="Coils"/>
    </source>
</evidence>
<feature type="region of interest" description="Disordered" evidence="2">
    <location>
        <begin position="1"/>
        <end position="40"/>
    </location>
</feature>
<evidence type="ECO:0000256" key="2">
    <source>
        <dbReference type="SAM" id="MobiDB-lite"/>
    </source>
</evidence>
<name>A0A8K0N522_COCNU</name>
<organism evidence="5 6">
    <name type="scientific">Cocos nucifera</name>
    <name type="common">Coconut palm</name>
    <dbReference type="NCBI Taxonomy" id="13894"/>
    <lineage>
        <taxon>Eukaryota</taxon>
        <taxon>Viridiplantae</taxon>
        <taxon>Streptophyta</taxon>
        <taxon>Embryophyta</taxon>
        <taxon>Tracheophyta</taxon>
        <taxon>Spermatophyta</taxon>
        <taxon>Magnoliopsida</taxon>
        <taxon>Liliopsida</taxon>
        <taxon>Arecaceae</taxon>
        <taxon>Arecoideae</taxon>
        <taxon>Cocoseae</taxon>
        <taxon>Attaleinae</taxon>
        <taxon>Cocos</taxon>
    </lineage>
</organism>
<dbReference type="Pfam" id="PF18579">
    <property type="entry name" value="Raf1_HTH"/>
    <property type="match status" value="1"/>
</dbReference>
<sequence>MKSARPISATKIPSSPPPPSPPGELYQPFRPPPSPLPQKYRSLGPAERIDILRNRLGLWHEYAPLITTLANDGFTPPSIEEVTGISGVEQNRLVVAVQVRDSLLSSSFDPDLLAFFDAGGGADLLYELRFLNAAQRVAAAQCVVEQRFDQKAAQELARAVKDFPRRRGDDGWACFSTARPGDCLAYTHFRLSREALSAGDRIAALERAMEAAETEGAKKRIEEEMEKAASGRREGIEGGEGAERVTVPVVRLMYGEVAEATSVVLLPVCRAGEGAEGVGGISYWRRG</sequence>
<protein>
    <submittedName>
        <fullName evidence="5">Putative Rubisco accumulation factor 1.2, chloroplastic</fullName>
    </submittedName>
</protein>
<evidence type="ECO:0000259" key="4">
    <source>
        <dbReference type="Pfam" id="PF18579"/>
    </source>
</evidence>
<accession>A0A8K0N522</accession>
<dbReference type="GO" id="GO:0009507">
    <property type="term" value="C:chloroplast"/>
    <property type="evidence" value="ECO:0007669"/>
    <property type="project" value="TreeGrafter"/>
</dbReference>
<dbReference type="EMBL" id="CM017878">
    <property type="protein sequence ID" value="KAG1354918.1"/>
    <property type="molecule type" value="Genomic_DNA"/>
</dbReference>
<feature type="domain" description="Rubisco accumulation factor 1 alpha-helical" evidence="3">
    <location>
        <begin position="120"/>
        <end position="225"/>
    </location>
</feature>
<dbReference type="PANTHER" id="PTHR35299:SF3">
    <property type="entry name" value="RUBISCO ACCUMULATION FACTOR 1.2, CHLOROPLASTIC"/>
    <property type="match status" value="1"/>
</dbReference>
<dbReference type="OrthoDB" id="2017169at2759"/>
<dbReference type="PANTHER" id="PTHR35299">
    <property type="entry name" value="RUBISCO ACCUMULATION FACTOR 1"/>
    <property type="match status" value="1"/>
</dbReference>
<dbReference type="InterPro" id="IPR040781">
    <property type="entry name" value="Raf1_HTH"/>
</dbReference>
<dbReference type="InterPro" id="IPR037494">
    <property type="entry name" value="RAF1"/>
</dbReference>
<dbReference type="InterPro" id="IPR041358">
    <property type="entry name" value="Raf1_N"/>
</dbReference>
<reference evidence="5" key="1">
    <citation type="journal article" date="2017" name="Gigascience">
        <title>The genome draft of coconut (Cocos nucifera).</title>
        <authorList>
            <person name="Xiao Y."/>
            <person name="Xu P."/>
            <person name="Fan H."/>
            <person name="Baudouin L."/>
            <person name="Xia W."/>
            <person name="Bocs S."/>
            <person name="Xu J."/>
            <person name="Li Q."/>
            <person name="Guo A."/>
            <person name="Zhou L."/>
            <person name="Li J."/>
            <person name="Wu Y."/>
            <person name="Ma Z."/>
            <person name="Armero A."/>
            <person name="Issali A.E."/>
            <person name="Liu N."/>
            <person name="Peng M."/>
            <person name="Yang Y."/>
        </authorList>
    </citation>
    <scope>NUCLEOTIDE SEQUENCE</scope>
    <source>
        <tissue evidence="5">Spear leaf of Hainan Tall coconut</tissue>
    </source>
</reference>
<keyword evidence="1" id="KW-0175">Coiled coil</keyword>
<gene>
    <name evidence="5" type="ORF">COCNU_07G010300</name>
</gene>
<evidence type="ECO:0000313" key="6">
    <source>
        <dbReference type="Proteomes" id="UP000797356"/>
    </source>
</evidence>
<feature type="coiled-coil region" evidence="1">
    <location>
        <begin position="195"/>
        <end position="222"/>
    </location>
</feature>